<dbReference type="EMBL" id="DS235022">
    <property type="protein sequence ID" value="EEB10614.1"/>
    <property type="molecule type" value="Genomic_DNA"/>
</dbReference>
<keyword evidence="5" id="KW-1133">Transmembrane helix</keyword>
<dbReference type="eggNOG" id="KOG0518">
    <property type="taxonomic scope" value="Eukaryota"/>
</dbReference>
<evidence type="ECO:0000313" key="8">
    <source>
        <dbReference type="EnsemblMetazoa" id="PHUM051710-PA"/>
    </source>
</evidence>
<feature type="repeat" description="Filamin" evidence="4">
    <location>
        <begin position="479"/>
        <end position="575"/>
    </location>
</feature>
<dbReference type="Pfam" id="PF00307">
    <property type="entry name" value="CH"/>
    <property type="match status" value="2"/>
</dbReference>
<sequence>MSVFENEGTAVCLNTSEVSDQVLSEVDEDMSGAERDLAEDAQWKRIQQNTFTRWANEHLKTVNKHIQNLETDLSDGLNLITLVEVLAGRKLPKHNKKPNFRSQKLENVSVALKFLEEDEAIKIVNIDSTDIIDCKLKLILGLIWTLILHYSISMPVWDGEDDLTNGEKGATPKQRLLHWIQSKVNDLPIGNFTTDWNDGKAVGALVDSVAPGLCPDWEDWDPKNSLNNATEAMNLADDWLNVRQLIKPEELVNPNVDELSMMTYLSQYPNAKLKSGAPLRPKSDPHRVRAYGPGIEPRGNVVGTPCNFTVETFSAGKGNVEVMVINSQGQQEPVNIKYNNDRNMTYSVFYIPQMEGNYKIFVKYAGKDISKSPFQVFVEDGPGDASKVTAFGPGLEPEGNVANRTLHFDISTKDAKKGVPEVIILDSAGVKSTVPAKVWQVSPELWRCEYTPHSVGLHSINILFAGQPIPHSPYGVRISPVSDAKKVRVTGRGVQATGVRVQDVADFKIHMEKAGEGTPEVRVIGPGGVNEPVKIQKLDKFTYEAAYKPRKEGRHVVMITLAEQEIPRSPFEVNVGPYKETNIKAYGPGLSGGVVGCPALFTVETNGETGALGFSIEGPSQAKINCKDNGDGSADVCYFPTAPGEYAVHILCDNEDIPKSPYMSNILPAENFYPDKVECSGQGLQENGLISGQKTNFKIDTRKAGKAPLDVEILDKKGVPIDSFITENNDGTYTCTYTPTDSKHTIQVNYGGVAVKNSPFRINVGEATFIDRIRIYGPGVEKNVKSNNPTHFTVDCKEAGAGDLRLFMVNENKSEVPLKVTDVGNKIYVVEYYPSLPGIHTLTAYYGNAPILPNPLKIPVSPHVDPSAIRVDDFNKSKIYLLLIFFFFLKFKRDIIEPCDHYLVNILYLKKLIIIRRLLACVRASGLGLSRGLVRYPAEFIIDTRGAGQGSLGVTVEGPCEAAINCRDNGDGTCSVAYLPTESGDYVVNITFNNEHIQGSPFQAIILSDDDIKDIEVSGNGIQYEGVYVDSPTNFIIDSRAVNCQTDGKVTCNIMNPSGKKTENVISPMMDGIYKVSYTPFEEGVHTIDILYDGIPISGSPFLVNVQRECSPKKCRAYGPGLQKGAGTGGLGLTIEGPSEAKVTCKDNRDGSCTVEYVPTEPGDYDVSIKFSDQHITGSPFSVSNQVIAGVKFLPLLPLMRLKQGKLLSGLIYPQLMVIIIIIIIIFFCPLKSEIKDNEDGTFTVFYVPPAEGANISARVTYDHKDIPNSPFYLNVLPTVETDKVKLRGPGISNKGIPASVPTDFTIDVSDAGYGDLQVQVLGPDGYQKKVKILEEGNGIFKATYTPDDCGKYKINVKYGGMDLPVSPVNVQAVATGNAEKCQIVEGIQRNLTSGEEYCITVNAKNAGYGAVTCKIRSSSGSDLDIDIEDNGDGTFKIYYTVQDAGEYTISIKFGGQPIPDGFYSFTLLEVT</sequence>
<dbReference type="SUPFAM" id="SSF81296">
    <property type="entry name" value="E set domains"/>
    <property type="match status" value="11"/>
</dbReference>
<dbReference type="GO" id="GO:0030036">
    <property type="term" value="P:actin cytoskeleton organization"/>
    <property type="evidence" value="ECO:0007669"/>
    <property type="project" value="InterPro"/>
</dbReference>
<dbReference type="PROSITE" id="PS00020">
    <property type="entry name" value="ACTININ_2"/>
    <property type="match status" value="1"/>
</dbReference>
<name>E0VB58_PEDHC</name>
<reference evidence="8" key="3">
    <citation type="submission" date="2021-02" db="UniProtKB">
        <authorList>
            <consortium name="EnsemblMetazoa"/>
        </authorList>
    </citation>
    <scope>IDENTIFICATION</scope>
    <source>
        <strain evidence="8">USDA</strain>
    </source>
</reference>
<evidence type="ECO:0000256" key="1">
    <source>
        <dbReference type="ARBA" id="ARBA00009238"/>
    </source>
</evidence>
<dbReference type="Pfam" id="PF00630">
    <property type="entry name" value="Filamin"/>
    <property type="match status" value="12"/>
</dbReference>
<evidence type="ECO:0000259" key="6">
    <source>
        <dbReference type="PROSITE" id="PS50021"/>
    </source>
</evidence>
<dbReference type="GeneID" id="8232890"/>
<feature type="repeat" description="Filamin" evidence="4">
    <location>
        <begin position="575"/>
        <end position="666"/>
    </location>
</feature>
<keyword evidence="5" id="KW-0812">Transmembrane</keyword>
<gene>
    <name evidence="8" type="primary">8232890</name>
    <name evidence="7" type="ORF">Phum_PHUM051710</name>
</gene>
<dbReference type="PROSITE" id="PS50194">
    <property type="entry name" value="FILAMIN_REPEAT"/>
    <property type="match status" value="12"/>
</dbReference>
<dbReference type="Gene3D" id="1.10.418.10">
    <property type="entry name" value="Calponin-like domain"/>
    <property type="match status" value="2"/>
</dbReference>
<dbReference type="SUPFAM" id="SSF47576">
    <property type="entry name" value="Calponin-homology domain, CH-domain"/>
    <property type="match status" value="1"/>
</dbReference>
<dbReference type="CDD" id="cd21315">
    <property type="entry name" value="CH_dFLNA-like_rpt2"/>
    <property type="match status" value="1"/>
</dbReference>
<dbReference type="VEuPathDB" id="VectorBase:PHUM051710"/>
<dbReference type="RefSeq" id="XP_002423352.1">
    <property type="nucleotide sequence ID" value="XM_002423307.1"/>
</dbReference>
<feature type="transmembrane region" description="Helical" evidence="5">
    <location>
        <begin position="1207"/>
        <end position="1229"/>
    </location>
</feature>
<dbReference type="PROSITE" id="PS50021">
    <property type="entry name" value="CH"/>
    <property type="match status" value="2"/>
</dbReference>
<feature type="repeat" description="Filamin" evidence="4">
    <location>
        <begin position="765"/>
        <end position="860"/>
    </location>
</feature>
<reference evidence="7" key="1">
    <citation type="submission" date="2007-04" db="EMBL/GenBank/DDBJ databases">
        <title>Annotation of Pediculus humanus corporis strain USDA.</title>
        <authorList>
            <person name="Kirkness E."/>
            <person name="Hannick L."/>
            <person name="Hass B."/>
            <person name="Bruggner R."/>
            <person name="Lawson D."/>
            <person name="Bidwell S."/>
            <person name="Joardar V."/>
            <person name="Caler E."/>
            <person name="Walenz B."/>
            <person name="Inman J."/>
            <person name="Schobel S."/>
            <person name="Galinsky K."/>
            <person name="Amedeo P."/>
            <person name="Strausberg R."/>
        </authorList>
    </citation>
    <scope>NUCLEOTIDE SEQUENCE</scope>
    <source>
        <strain evidence="7">USDA</strain>
    </source>
</reference>
<dbReference type="FunFam" id="1.10.418.10:FF:000006">
    <property type="entry name" value="Filamin-B isoform A"/>
    <property type="match status" value="1"/>
</dbReference>
<feature type="repeat" description="Filamin" evidence="4">
    <location>
        <begin position="280"/>
        <end position="378"/>
    </location>
</feature>
<protein>
    <recommendedName>
        <fullName evidence="6">Calponin-homology (CH) domain-containing protein</fullName>
    </recommendedName>
</protein>
<keyword evidence="2" id="KW-0677">Repeat</keyword>
<dbReference type="InterPro" id="IPR001298">
    <property type="entry name" value="Filamin/ABP280_rpt"/>
</dbReference>
<dbReference type="InterPro" id="IPR017868">
    <property type="entry name" value="Filamin/ABP280_repeat-like"/>
</dbReference>
<feature type="repeat" description="Filamin" evidence="4">
    <location>
        <begin position="1386"/>
        <end position="1468"/>
    </location>
</feature>
<dbReference type="KEGG" id="phu:Phum_PHUM051710"/>
<feature type="repeat" description="Filamin" evidence="4">
    <location>
        <begin position="922"/>
        <end position="1006"/>
    </location>
</feature>
<dbReference type="InParanoid" id="E0VB58"/>
<dbReference type="PANTHER" id="PTHR38537:SF8">
    <property type="entry name" value="FILAMIN-A"/>
    <property type="match status" value="1"/>
</dbReference>
<feature type="repeat" description="Filamin" evidence="4">
    <location>
        <begin position="380"/>
        <end position="478"/>
    </location>
</feature>
<dbReference type="Gene3D" id="2.60.40.10">
    <property type="entry name" value="Immunoglobulins"/>
    <property type="match status" value="12"/>
</dbReference>
<dbReference type="CTD" id="8232890"/>
<dbReference type="GO" id="GO:0051015">
    <property type="term" value="F:actin filament binding"/>
    <property type="evidence" value="ECO:0007669"/>
    <property type="project" value="InterPro"/>
</dbReference>
<dbReference type="SMART" id="SM00033">
    <property type="entry name" value="CH"/>
    <property type="match status" value="2"/>
</dbReference>
<proteinExistence type="inferred from homology"/>
<evidence type="ECO:0000313" key="7">
    <source>
        <dbReference type="EMBL" id="EEB10614.1"/>
    </source>
</evidence>
<feature type="repeat" description="Filamin" evidence="4">
    <location>
        <begin position="669"/>
        <end position="764"/>
    </location>
</feature>
<dbReference type="EnsemblMetazoa" id="PHUM051710-RA">
    <property type="protein sequence ID" value="PHUM051710-PA"/>
    <property type="gene ID" value="PHUM051710"/>
</dbReference>
<evidence type="ECO:0000256" key="5">
    <source>
        <dbReference type="SAM" id="Phobius"/>
    </source>
</evidence>
<dbReference type="STRING" id="121224.E0VB58"/>
<evidence type="ECO:0000313" key="9">
    <source>
        <dbReference type="Proteomes" id="UP000009046"/>
    </source>
</evidence>
<keyword evidence="3" id="KW-0009">Actin-binding</keyword>
<dbReference type="FunFam" id="2.60.40.10:FF:000140">
    <property type="entry name" value="FiLamiN (Actin binding protein) homolog"/>
    <property type="match status" value="1"/>
</dbReference>
<dbReference type="FunFam" id="2.60.40.10:FF:000001">
    <property type="entry name" value="Filamin-C isoform b"/>
    <property type="match status" value="2"/>
</dbReference>
<feature type="repeat" description="Filamin" evidence="4">
    <location>
        <begin position="1277"/>
        <end position="1373"/>
    </location>
</feature>
<feature type="domain" description="Calponin-homology (CH)" evidence="6">
    <location>
        <begin position="170"/>
        <end position="273"/>
    </location>
</feature>
<dbReference type="InterPro" id="IPR044801">
    <property type="entry name" value="Filamin"/>
</dbReference>
<feature type="repeat" description="Filamin" evidence="4">
    <location>
        <begin position="1107"/>
        <end position="1185"/>
    </location>
</feature>
<evidence type="ECO:0000256" key="3">
    <source>
        <dbReference type="ARBA" id="ARBA00023203"/>
    </source>
</evidence>
<dbReference type="EMBL" id="AAZO01000612">
    <property type="status" value="NOT_ANNOTATED_CDS"/>
    <property type="molecule type" value="Genomic_DNA"/>
</dbReference>
<dbReference type="FunFam" id="1.10.418.10:FF:000008">
    <property type="entry name" value="Filamin-B isoform C"/>
    <property type="match status" value="1"/>
</dbReference>
<dbReference type="OMA" id="YAVHITV"/>
<keyword evidence="9" id="KW-1185">Reference proteome</keyword>
<dbReference type="SMART" id="SM00557">
    <property type="entry name" value="IG_FLMN"/>
    <property type="match status" value="11"/>
</dbReference>
<evidence type="ECO:0000256" key="2">
    <source>
        <dbReference type="ARBA" id="ARBA00022737"/>
    </source>
</evidence>
<reference evidence="7" key="2">
    <citation type="submission" date="2007-04" db="EMBL/GenBank/DDBJ databases">
        <title>The genome of the human body louse.</title>
        <authorList>
            <consortium name="The Human Body Louse Genome Consortium"/>
            <person name="Kirkness E."/>
            <person name="Walenz B."/>
            <person name="Hass B."/>
            <person name="Bruggner R."/>
            <person name="Strausberg R."/>
        </authorList>
    </citation>
    <scope>NUCLEOTIDE SEQUENCE</scope>
    <source>
        <strain evidence="7">USDA</strain>
    </source>
</reference>
<dbReference type="FunCoup" id="E0VB58">
    <property type="interactions" value="247"/>
</dbReference>
<dbReference type="HOGENOM" id="CLU_000783_2_0_1"/>
<keyword evidence="5" id="KW-0472">Membrane</keyword>
<dbReference type="InterPro" id="IPR036872">
    <property type="entry name" value="CH_dom_sf"/>
</dbReference>
<feature type="repeat" description="Filamin" evidence="4">
    <location>
        <begin position="1007"/>
        <end position="1106"/>
    </location>
</feature>
<dbReference type="PANTHER" id="PTHR38537">
    <property type="entry name" value="JITTERBUG, ISOFORM N"/>
    <property type="match status" value="1"/>
</dbReference>
<dbReference type="InterPro" id="IPR001715">
    <property type="entry name" value="CH_dom"/>
</dbReference>
<feature type="domain" description="Calponin-homology (CH)" evidence="6">
    <location>
        <begin position="45"/>
        <end position="151"/>
    </location>
</feature>
<feature type="repeat" description="Filamin" evidence="4">
    <location>
        <begin position="1230"/>
        <end position="1276"/>
    </location>
</feature>
<dbReference type="InterPro" id="IPR013783">
    <property type="entry name" value="Ig-like_fold"/>
</dbReference>
<dbReference type="InterPro" id="IPR014756">
    <property type="entry name" value="Ig_E-set"/>
</dbReference>
<dbReference type="InterPro" id="IPR001589">
    <property type="entry name" value="Actinin_actin-bd_CS"/>
</dbReference>
<dbReference type="PROSITE" id="PS00019">
    <property type="entry name" value="ACTININ_1"/>
    <property type="match status" value="1"/>
</dbReference>
<comment type="similarity">
    <text evidence="1">Belongs to the filamin family.</text>
</comment>
<evidence type="ECO:0000256" key="4">
    <source>
        <dbReference type="PROSITE-ProRule" id="PRU00087"/>
    </source>
</evidence>
<dbReference type="EMBL" id="AAZO01000611">
    <property type="status" value="NOT_ANNOTATED_CDS"/>
    <property type="molecule type" value="Genomic_DNA"/>
</dbReference>
<dbReference type="Proteomes" id="UP000009046">
    <property type="component" value="Unassembled WGS sequence"/>
</dbReference>
<dbReference type="OrthoDB" id="5334309at2759"/>
<dbReference type="CDD" id="cd21311">
    <property type="entry name" value="CH_dFLNA-like_rpt1"/>
    <property type="match status" value="1"/>
</dbReference>
<organism>
    <name type="scientific">Pediculus humanus subsp. corporis</name>
    <name type="common">Body louse</name>
    <dbReference type="NCBI Taxonomy" id="121224"/>
    <lineage>
        <taxon>Eukaryota</taxon>
        <taxon>Metazoa</taxon>
        <taxon>Ecdysozoa</taxon>
        <taxon>Arthropoda</taxon>
        <taxon>Hexapoda</taxon>
        <taxon>Insecta</taxon>
        <taxon>Pterygota</taxon>
        <taxon>Neoptera</taxon>
        <taxon>Paraneoptera</taxon>
        <taxon>Psocodea</taxon>
        <taxon>Troctomorpha</taxon>
        <taxon>Phthiraptera</taxon>
        <taxon>Anoplura</taxon>
        <taxon>Pediculidae</taxon>
        <taxon>Pediculus</taxon>
    </lineage>
</organism>
<accession>E0VB58</accession>